<dbReference type="AlphaFoldDB" id="A0AAV3RWW7"/>
<gene>
    <name evidence="2" type="ORF">LIER_33519</name>
</gene>
<evidence type="ECO:0000256" key="1">
    <source>
        <dbReference type="SAM" id="MobiDB-lite"/>
    </source>
</evidence>
<evidence type="ECO:0008006" key="4">
    <source>
        <dbReference type="Google" id="ProtNLM"/>
    </source>
</evidence>
<sequence>MDAEAVINLFDSCWFCSRSNSSPSIPKNQHQNHPQNQEIYSNPNVFSPLTIKTTSRNNDQSLNSIYTDVGASLSPNSVLFESNLETNFSCKQEMEKMENFPSQEKKFQSRMRRKIKKGKSKSLSELECEEVKGFMDLGFVFSEEDRHSNLVEMIPGLQRLGKEKHDNKNGTNNNIESSVIMRPYLSEAWSVLDKQKVDKSLMKWRIPTMSSENDIKLNLKWWAHTVASSVVG</sequence>
<dbReference type="PANTHER" id="PTHR33785:SF12">
    <property type="entry name" value="DUF1685 FAMILY PROTEIN"/>
    <property type="match status" value="1"/>
</dbReference>
<dbReference type="Proteomes" id="UP001454036">
    <property type="component" value="Unassembled WGS sequence"/>
</dbReference>
<dbReference type="PANTHER" id="PTHR33785">
    <property type="entry name" value="OS06G0550800 PROTEIN"/>
    <property type="match status" value="1"/>
</dbReference>
<reference evidence="2 3" key="1">
    <citation type="submission" date="2024-01" db="EMBL/GenBank/DDBJ databases">
        <title>The complete chloroplast genome sequence of Lithospermum erythrorhizon: insights into the phylogenetic relationship among Boraginaceae species and the maternal lineages of purple gromwells.</title>
        <authorList>
            <person name="Okada T."/>
            <person name="Watanabe K."/>
        </authorList>
    </citation>
    <scope>NUCLEOTIDE SEQUENCE [LARGE SCALE GENOMIC DNA]</scope>
</reference>
<comment type="caution">
    <text evidence="2">The sequence shown here is derived from an EMBL/GenBank/DDBJ whole genome shotgun (WGS) entry which is preliminary data.</text>
</comment>
<evidence type="ECO:0000313" key="2">
    <source>
        <dbReference type="EMBL" id="GAA0186231.1"/>
    </source>
</evidence>
<feature type="region of interest" description="Disordered" evidence="1">
    <location>
        <begin position="24"/>
        <end position="43"/>
    </location>
</feature>
<feature type="compositionally biased region" description="Low complexity" evidence="1">
    <location>
        <begin position="28"/>
        <end position="37"/>
    </location>
</feature>
<keyword evidence="3" id="KW-1185">Reference proteome</keyword>
<accession>A0AAV3RWW7</accession>
<dbReference type="EMBL" id="BAABME010013490">
    <property type="protein sequence ID" value="GAA0186231.1"/>
    <property type="molecule type" value="Genomic_DNA"/>
</dbReference>
<protein>
    <recommendedName>
        <fullName evidence="4">DUF1685 family protein</fullName>
    </recommendedName>
</protein>
<organism evidence="2 3">
    <name type="scientific">Lithospermum erythrorhizon</name>
    <name type="common">Purple gromwell</name>
    <name type="synonym">Lithospermum officinale var. erythrorhizon</name>
    <dbReference type="NCBI Taxonomy" id="34254"/>
    <lineage>
        <taxon>Eukaryota</taxon>
        <taxon>Viridiplantae</taxon>
        <taxon>Streptophyta</taxon>
        <taxon>Embryophyta</taxon>
        <taxon>Tracheophyta</taxon>
        <taxon>Spermatophyta</taxon>
        <taxon>Magnoliopsida</taxon>
        <taxon>eudicotyledons</taxon>
        <taxon>Gunneridae</taxon>
        <taxon>Pentapetalae</taxon>
        <taxon>asterids</taxon>
        <taxon>lamiids</taxon>
        <taxon>Boraginales</taxon>
        <taxon>Boraginaceae</taxon>
        <taxon>Boraginoideae</taxon>
        <taxon>Lithospermeae</taxon>
        <taxon>Lithospermum</taxon>
    </lineage>
</organism>
<name>A0AAV3RWW7_LITER</name>
<proteinExistence type="predicted"/>
<evidence type="ECO:0000313" key="3">
    <source>
        <dbReference type="Proteomes" id="UP001454036"/>
    </source>
</evidence>